<comment type="caution">
    <text evidence="2">The sequence shown here is derived from an EMBL/GenBank/DDBJ whole genome shotgun (WGS) entry which is preliminary data.</text>
</comment>
<organism evidence="2 3">
    <name type="scientific">Cohnella rhizosphaerae</name>
    <dbReference type="NCBI Taxonomy" id="1457232"/>
    <lineage>
        <taxon>Bacteria</taxon>
        <taxon>Bacillati</taxon>
        <taxon>Bacillota</taxon>
        <taxon>Bacilli</taxon>
        <taxon>Bacillales</taxon>
        <taxon>Paenibacillaceae</taxon>
        <taxon>Cohnella</taxon>
    </lineage>
</organism>
<dbReference type="AlphaFoldDB" id="A0A9X4KUI9"/>
<keyword evidence="1" id="KW-0472">Membrane</keyword>
<gene>
    <name evidence="2" type="ORF">OMP40_06830</name>
</gene>
<evidence type="ECO:0000256" key="1">
    <source>
        <dbReference type="SAM" id="Phobius"/>
    </source>
</evidence>
<name>A0A9X4KUI9_9BACL</name>
<evidence type="ECO:0000313" key="3">
    <source>
        <dbReference type="Proteomes" id="UP001153404"/>
    </source>
</evidence>
<feature type="transmembrane region" description="Helical" evidence="1">
    <location>
        <begin position="113"/>
        <end position="134"/>
    </location>
</feature>
<keyword evidence="3" id="KW-1185">Reference proteome</keyword>
<proteinExistence type="predicted"/>
<feature type="transmembrane region" description="Helical" evidence="1">
    <location>
        <begin position="172"/>
        <end position="192"/>
    </location>
</feature>
<dbReference type="InterPro" id="IPR021359">
    <property type="entry name" value="DUF2812"/>
</dbReference>
<accession>A0A9X4KUI9</accession>
<dbReference type="RefSeq" id="WP_277530230.1">
    <property type="nucleotide sequence ID" value="NZ_JAPDIA010000003.1"/>
</dbReference>
<dbReference type="EMBL" id="JAPDIA010000003">
    <property type="protein sequence ID" value="MDG0809124.1"/>
    <property type="molecule type" value="Genomic_DNA"/>
</dbReference>
<reference evidence="2" key="1">
    <citation type="submission" date="2022-10" db="EMBL/GenBank/DDBJ databases">
        <title>Comparative genomic analysis of Cohnella hashimotonis sp. nov., isolated from the International Space Station.</title>
        <authorList>
            <person name="Simpson A."/>
            <person name="Venkateswaran K."/>
        </authorList>
    </citation>
    <scope>NUCLEOTIDE SEQUENCE</scope>
    <source>
        <strain evidence="2">DSM 28161</strain>
    </source>
</reference>
<dbReference type="Pfam" id="PF11193">
    <property type="entry name" value="DUF2812"/>
    <property type="match status" value="1"/>
</dbReference>
<keyword evidence="1" id="KW-0812">Transmembrane</keyword>
<keyword evidence="1" id="KW-1133">Transmembrane helix</keyword>
<protein>
    <submittedName>
        <fullName evidence="2">DUF2812 domain-containing protein</fullName>
    </submittedName>
</protein>
<dbReference type="Proteomes" id="UP001153404">
    <property type="component" value="Unassembled WGS sequence"/>
</dbReference>
<sequence>MKKRKWFINLLKEEKWLNDRLAEGYACRRVSSLGGYLFEPTDRKMVIRLDYQRQMSAEKYEEYKGTYADFGWTHLKGSRWGSVQYWQKPADGRDEIFSDAGSQIAFYQRLTHYALTTACLFFIYICVLFDGHIFTAMFDVKASYLTEGLWEMEGAMFWRAFLFETPFAMLRFLPAWIFGIAIVVSLYSYFLYVKRKKEYA</sequence>
<evidence type="ECO:0000313" key="2">
    <source>
        <dbReference type="EMBL" id="MDG0809124.1"/>
    </source>
</evidence>